<evidence type="ECO:0000313" key="8">
    <source>
        <dbReference type="Proteomes" id="UP000013015"/>
    </source>
</evidence>
<evidence type="ECO:0000256" key="3">
    <source>
        <dbReference type="ARBA" id="ARBA00022989"/>
    </source>
</evidence>
<dbReference type="EMBL" id="AQHZ01000015">
    <property type="protein sequence ID" value="ENO18454.1"/>
    <property type="molecule type" value="Genomic_DNA"/>
</dbReference>
<dbReference type="Proteomes" id="UP000013015">
    <property type="component" value="Unassembled WGS sequence"/>
</dbReference>
<dbReference type="eggNOG" id="COG0842">
    <property type="taxonomic scope" value="Bacteria"/>
</dbReference>
<evidence type="ECO:0000256" key="4">
    <source>
        <dbReference type="ARBA" id="ARBA00023136"/>
    </source>
</evidence>
<comment type="subcellular location">
    <subcellularLocation>
        <location evidence="1">Membrane</location>
        <topology evidence="1">Multi-pass membrane protein</topology>
    </subcellularLocation>
</comment>
<dbReference type="GO" id="GO:0016020">
    <property type="term" value="C:membrane"/>
    <property type="evidence" value="ECO:0007669"/>
    <property type="project" value="UniProtKB-SubCell"/>
</dbReference>
<feature type="transmembrane region" description="Helical" evidence="5">
    <location>
        <begin position="161"/>
        <end position="183"/>
    </location>
</feature>
<dbReference type="STRING" id="888050.HMPREF9004_1023"/>
<reference evidence="7 8" key="1">
    <citation type="submission" date="2013-03" db="EMBL/GenBank/DDBJ databases">
        <title>Reference genome for the Human Microbiome Project.</title>
        <authorList>
            <person name="Aqrawi P."/>
            <person name="Ayvaz T."/>
            <person name="Bess C."/>
            <person name="Blankenburg K."/>
            <person name="Coyle M."/>
            <person name="Deng J."/>
            <person name="Forbes L."/>
            <person name="Fowler G."/>
            <person name="Francisco L."/>
            <person name="Fu Q."/>
            <person name="Gibbs R."/>
            <person name="Gross S."/>
            <person name="Gubbala S."/>
            <person name="Hale W."/>
            <person name="Hemphill L."/>
            <person name="Highlander S."/>
            <person name="Hirani K."/>
            <person name="Jackson L."/>
            <person name="Jakkamsetti A."/>
            <person name="Javaid M."/>
            <person name="Jayaseelan J.C."/>
            <person name="Jiang H."/>
            <person name="Joshi V."/>
            <person name="Korchina V."/>
            <person name="Kovar C."/>
            <person name="Lara F."/>
            <person name="Lee S."/>
            <person name="Liu Y."/>
            <person name="Mata R."/>
            <person name="Mathew T."/>
            <person name="Munidasa M."/>
            <person name="Muzny D."/>
            <person name="Nazareth L."/>
            <person name="Ngo R."/>
            <person name="Nguyen L."/>
            <person name="Nguyen N."/>
            <person name="Okwuonu G."/>
            <person name="Ongeri F."/>
            <person name="Palculict T."/>
            <person name="Patil S."/>
            <person name="Petrosino J."/>
            <person name="Pham C."/>
            <person name="Pham P."/>
            <person name="Pu L.-L."/>
            <person name="Qin X."/>
            <person name="Qu J."/>
            <person name="Reid J."/>
            <person name="Ross M."/>
            <person name="Ruth R."/>
            <person name="Saada N."/>
            <person name="San Lucas F."/>
            <person name="Santibanez J."/>
            <person name="Shang Y."/>
            <person name="Simmons D."/>
            <person name="Song X.-Z."/>
            <person name="Tang L.-Y."/>
            <person name="Thornton R."/>
            <person name="Warren J."/>
            <person name="Weissenberger G."/>
            <person name="Wilczek-Boney K."/>
            <person name="Worley K."/>
            <person name="Youmans B."/>
            <person name="Zhang J."/>
            <person name="Zhang L."/>
            <person name="Zhao Z."/>
            <person name="Zhou C."/>
            <person name="Zhu D."/>
            <person name="Zhu Y."/>
        </authorList>
    </citation>
    <scope>NUCLEOTIDE SEQUENCE [LARGE SCALE GENOMIC DNA]</scope>
    <source>
        <strain evidence="7 8">F0333</strain>
    </source>
</reference>
<feature type="domain" description="ABC-2 type transporter transmembrane" evidence="6">
    <location>
        <begin position="75"/>
        <end position="263"/>
    </location>
</feature>
<dbReference type="PANTHER" id="PTHR43229:SF6">
    <property type="entry name" value="ABC-TYPE MULTIDRUG TRANSPORT SYSTEM, PERMEASE COMPONENT"/>
    <property type="match status" value="1"/>
</dbReference>
<keyword evidence="2 5" id="KW-0812">Transmembrane</keyword>
<keyword evidence="3 5" id="KW-1133">Transmembrane helix</keyword>
<evidence type="ECO:0000256" key="2">
    <source>
        <dbReference type="ARBA" id="ARBA00022692"/>
    </source>
</evidence>
<proteinExistence type="predicted"/>
<accession>N6WDX4</accession>
<comment type="caution">
    <text evidence="7">The sequence shown here is derived from an EMBL/GenBank/DDBJ whole genome shotgun (WGS) entry which is preliminary data.</text>
</comment>
<feature type="transmembrane region" description="Helical" evidence="5">
    <location>
        <begin position="40"/>
        <end position="61"/>
    </location>
</feature>
<feature type="transmembrane region" description="Helical" evidence="5">
    <location>
        <begin position="244"/>
        <end position="264"/>
    </location>
</feature>
<evidence type="ECO:0000313" key="7">
    <source>
        <dbReference type="EMBL" id="ENO18454.1"/>
    </source>
</evidence>
<dbReference type="InterPro" id="IPR013525">
    <property type="entry name" value="ABC2_TM"/>
</dbReference>
<dbReference type="OrthoDB" id="63188at2"/>
<organism evidence="7 8">
    <name type="scientific">Schaalia cardiffensis F0333</name>
    <dbReference type="NCBI Taxonomy" id="888050"/>
    <lineage>
        <taxon>Bacteria</taxon>
        <taxon>Bacillati</taxon>
        <taxon>Actinomycetota</taxon>
        <taxon>Actinomycetes</taxon>
        <taxon>Actinomycetales</taxon>
        <taxon>Actinomycetaceae</taxon>
        <taxon>Schaalia</taxon>
    </lineage>
</organism>
<feature type="transmembrane region" description="Helical" evidence="5">
    <location>
        <begin position="124"/>
        <end position="149"/>
    </location>
</feature>
<feature type="transmembrane region" description="Helical" evidence="5">
    <location>
        <begin position="219"/>
        <end position="238"/>
    </location>
</feature>
<dbReference type="Pfam" id="PF12698">
    <property type="entry name" value="ABC2_membrane_3"/>
    <property type="match status" value="1"/>
</dbReference>
<dbReference type="GO" id="GO:0140359">
    <property type="term" value="F:ABC-type transporter activity"/>
    <property type="evidence" value="ECO:0007669"/>
    <property type="project" value="InterPro"/>
</dbReference>
<evidence type="ECO:0000256" key="1">
    <source>
        <dbReference type="ARBA" id="ARBA00004141"/>
    </source>
</evidence>
<dbReference type="PATRIC" id="fig|888050.3.peg.969"/>
<dbReference type="AlphaFoldDB" id="N6WDX4"/>
<dbReference type="RefSeq" id="WP_005963046.1">
    <property type="nucleotide sequence ID" value="NZ_CP040505.1"/>
</dbReference>
<gene>
    <name evidence="7" type="ORF">HMPREF9004_1023</name>
</gene>
<sequence>MIVAANTPSSSALDESLVERAPGSGWRGFPVQLWFSFWKLFTNPFSLGFAIGLPVFMYLIFGTSSEAQEQWVVNSNVSAIVLVNMAVYGTIMTASSMGTNVALERTSGITRLYALTPISSGALIAARVIASMLVSLIVTGIVFCVGAASGARMESTTWASTLGLIVAVTALPIALGLACAFGVRSDGAFALTSAFTVTGSFAAGMFIPLEQMGGFWQSLAPYTPFYGLVSMVQTPLFGWDSFEWGWLGNYLFWMITFLALSIWAQRHDTGR</sequence>
<keyword evidence="4 5" id="KW-0472">Membrane</keyword>
<feature type="transmembrane region" description="Helical" evidence="5">
    <location>
        <begin position="189"/>
        <end position="207"/>
    </location>
</feature>
<evidence type="ECO:0000256" key="5">
    <source>
        <dbReference type="SAM" id="Phobius"/>
    </source>
</evidence>
<dbReference type="HOGENOM" id="CLU_039483_5_0_11"/>
<keyword evidence="8" id="KW-1185">Reference proteome</keyword>
<protein>
    <recommendedName>
        <fullName evidence="6">ABC-2 type transporter transmembrane domain-containing protein</fullName>
    </recommendedName>
</protein>
<dbReference type="InterPro" id="IPR051784">
    <property type="entry name" value="Nod_factor_ABC_transporter"/>
</dbReference>
<feature type="transmembrane region" description="Helical" evidence="5">
    <location>
        <begin position="73"/>
        <end position="91"/>
    </location>
</feature>
<evidence type="ECO:0000259" key="6">
    <source>
        <dbReference type="Pfam" id="PF12698"/>
    </source>
</evidence>
<name>N6WDX4_9ACTO</name>
<dbReference type="PANTHER" id="PTHR43229">
    <property type="entry name" value="NODULATION PROTEIN J"/>
    <property type="match status" value="1"/>
</dbReference>